<comment type="caution">
    <text evidence="2">The sequence shown here is derived from an EMBL/GenBank/DDBJ whole genome shotgun (WGS) entry which is preliminary data.</text>
</comment>
<accession>A0A8J2ZH09</accession>
<dbReference type="AlphaFoldDB" id="A0A8J2ZH09"/>
<name>A0A8J2ZH09_9RHOB</name>
<feature type="compositionally biased region" description="Low complexity" evidence="1">
    <location>
        <begin position="290"/>
        <end position="300"/>
    </location>
</feature>
<feature type="region of interest" description="Disordered" evidence="1">
    <location>
        <begin position="281"/>
        <end position="301"/>
    </location>
</feature>
<evidence type="ECO:0000313" key="3">
    <source>
        <dbReference type="Proteomes" id="UP000617145"/>
    </source>
</evidence>
<proteinExistence type="predicted"/>
<reference evidence="2" key="1">
    <citation type="journal article" date="2014" name="Int. J. Syst. Evol. Microbiol.">
        <title>Complete genome sequence of Corynebacterium casei LMG S-19264T (=DSM 44701T), isolated from a smear-ripened cheese.</title>
        <authorList>
            <consortium name="US DOE Joint Genome Institute (JGI-PGF)"/>
            <person name="Walter F."/>
            <person name="Albersmeier A."/>
            <person name="Kalinowski J."/>
            <person name="Ruckert C."/>
        </authorList>
    </citation>
    <scope>NUCLEOTIDE SEQUENCE</scope>
    <source>
        <strain evidence="2">CGMCC 1.15762</strain>
    </source>
</reference>
<feature type="region of interest" description="Disordered" evidence="1">
    <location>
        <begin position="1"/>
        <end position="47"/>
    </location>
</feature>
<evidence type="ECO:0000256" key="1">
    <source>
        <dbReference type="SAM" id="MobiDB-lite"/>
    </source>
</evidence>
<dbReference type="Pfam" id="PF13704">
    <property type="entry name" value="Glyco_tranf_2_4"/>
    <property type="match status" value="1"/>
</dbReference>
<organism evidence="2 3">
    <name type="scientific">Salipiger pallidus</name>
    <dbReference type="NCBI Taxonomy" id="1775170"/>
    <lineage>
        <taxon>Bacteria</taxon>
        <taxon>Pseudomonadati</taxon>
        <taxon>Pseudomonadota</taxon>
        <taxon>Alphaproteobacteria</taxon>
        <taxon>Rhodobacterales</taxon>
        <taxon>Roseobacteraceae</taxon>
        <taxon>Salipiger</taxon>
    </lineage>
</organism>
<sequence length="621" mass="68914">MRGTGSRATVLRMNDTPDSGGARRISPAPSDSQSPDELRRPTWPGGIPAVLTQMEGRRDRIDYAQGDAPPAVNLDFAQLSTQVVGDPDAEPAEAGPFRSGYHRKRHALRKELAGQSELVFLNALLIAHLRKREFPEHLPSLFHRLWAEQGEHLLERLNQRWLVSSVTTFGDHGATPVQRSVGLGLTVLFGTMKLYETERLYSGRTPDKAFPLDGKVNARLPMEMDAYAIGGGGLDVNMIGRLWLEAEGDAVIAPLAHRLLDLLVHDDRTLFRRLMTMRTRKARKDTHGQPATTAAKAEAPAPVPLSAHELTARTLRWGIVSTQRGPLPALARFAAHHLELGAEALHLFLDEPDEAIAAFLERHPNIHVTRCDAAWWQATGKERPDAHQLRQAHNATRALRETAGSLDWLGHVDVDEFLLPRRPVAELLSEVSPRHALARMAPVEALAPGSGWPQHFKRTHHHAGQPKAVLQDIYPTFGLHLYGGFLSHTSGKVFARTGIPETRLGIHTLKYRGSDATNRARLDDLPLAHLHAPSWEHFHDHLAFRRARGSYRPRSERVEMGQANLIAFLAEEEGEAGLRMLFDEVCADTPTLRDRLAAHDMLLTETFDPDAAVARVFGALP</sequence>
<keyword evidence="3" id="KW-1185">Reference proteome</keyword>
<evidence type="ECO:0000313" key="2">
    <source>
        <dbReference type="EMBL" id="GGG61600.1"/>
    </source>
</evidence>
<protein>
    <recommendedName>
        <fullName evidence="4">Glycosyl transferase family 2</fullName>
    </recommendedName>
</protein>
<reference evidence="2" key="2">
    <citation type="submission" date="2020-09" db="EMBL/GenBank/DDBJ databases">
        <authorList>
            <person name="Sun Q."/>
            <person name="Zhou Y."/>
        </authorList>
    </citation>
    <scope>NUCLEOTIDE SEQUENCE</scope>
    <source>
        <strain evidence="2">CGMCC 1.15762</strain>
    </source>
</reference>
<evidence type="ECO:0008006" key="4">
    <source>
        <dbReference type="Google" id="ProtNLM"/>
    </source>
</evidence>
<gene>
    <name evidence="2" type="ORF">GCM10011415_04650</name>
</gene>
<dbReference type="EMBL" id="BMJV01000001">
    <property type="protein sequence ID" value="GGG61600.1"/>
    <property type="molecule type" value="Genomic_DNA"/>
</dbReference>
<dbReference type="Proteomes" id="UP000617145">
    <property type="component" value="Unassembled WGS sequence"/>
</dbReference>